<comment type="caution">
    <text evidence="1">The sequence shown here is derived from an EMBL/GenBank/DDBJ whole genome shotgun (WGS) entry which is preliminary data.</text>
</comment>
<reference evidence="1" key="1">
    <citation type="journal article" date="2019" name="bioRxiv">
        <title>The Genome of the Zebra Mussel, Dreissena polymorpha: A Resource for Invasive Species Research.</title>
        <authorList>
            <person name="McCartney M.A."/>
            <person name="Auch B."/>
            <person name="Kono T."/>
            <person name="Mallez S."/>
            <person name="Zhang Y."/>
            <person name="Obille A."/>
            <person name="Becker A."/>
            <person name="Abrahante J.E."/>
            <person name="Garbe J."/>
            <person name="Badalamenti J.P."/>
            <person name="Herman A."/>
            <person name="Mangelson H."/>
            <person name="Liachko I."/>
            <person name="Sullivan S."/>
            <person name="Sone E.D."/>
            <person name="Koren S."/>
            <person name="Silverstein K.A.T."/>
            <person name="Beckman K.B."/>
            <person name="Gohl D.M."/>
        </authorList>
    </citation>
    <scope>NUCLEOTIDE SEQUENCE</scope>
    <source>
        <strain evidence="1">Duluth1</strain>
        <tissue evidence="1">Whole animal</tissue>
    </source>
</reference>
<dbReference type="EMBL" id="JAIWYP010000009">
    <property type="protein sequence ID" value="KAH3772694.1"/>
    <property type="molecule type" value="Genomic_DNA"/>
</dbReference>
<gene>
    <name evidence="1" type="ORF">DPMN_174037</name>
</gene>
<keyword evidence="2" id="KW-1185">Reference proteome</keyword>
<dbReference type="Proteomes" id="UP000828390">
    <property type="component" value="Unassembled WGS sequence"/>
</dbReference>
<name>A0A9D4E5P9_DREPO</name>
<protein>
    <submittedName>
        <fullName evidence="1">Uncharacterized protein</fullName>
    </submittedName>
</protein>
<sequence length="126" mass="14184">MNLTVVYNTLEQQKHTSHLHSRTSDGTKIMFCEGGVFKSWKFYEFRDFPCQNVADLCTDMAIRCLSQASTITDGELQAAAGHVPQVGTYCQGDRNWQATHCTPDQLFITQITHTKNTGSCKTKTFI</sequence>
<reference evidence="1" key="2">
    <citation type="submission" date="2020-11" db="EMBL/GenBank/DDBJ databases">
        <authorList>
            <person name="McCartney M.A."/>
            <person name="Auch B."/>
            <person name="Kono T."/>
            <person name="Mallez S."/>
            <person name="Becker A."/>
            <person name="Gohl D.M."/>
            <person name="Silverstein K.A.T."/>
            <person name="Koren S."/>
            <person name="Bechman K.B."/>
            <person name="Herman A."/>
            <person name="Abrahante J.E."/>
            <person name="Garbe J."/>
        </authorList>
    </citation>
    <scope>NUCLEOTIDE SEQUENCE</scope>
    <source>
        <strain evidence="1">Duluth1</strain>
        <tissue evidence="1">Whole animal</tissue>
    </source>
</reference>
<evidence type="ECO:0000313" key="2">
    <source>
        <dbReference type="Proteomes" id="UP000828390"/>
    </source>
</evidence>
<accession>A0A9D4E5P9</accession>
<evidence type="ECO:0000313" key="1">
    <source>
        <dbReference type="EMBL" id="KAH3772694.1"/>
    </source>
</evidence>
<proteinExistence type="predicted"/>
<organism evidence="1 2">
    <name type="scientific">Dreissena polymorpha</name>
    <name type="common">Zebra mussel</name>
    <name type="synonym">Mytilus polymorpha</name>
    <dbReference type="NCBI Taxonomy" id="45954"/>
    <lineage>
        <taxon>Eukaryota</taxon>
        <taxon>Metazoa</taxon>
        <taxon>Spiralia</taxon>
        <taxon>Lophotrochozoa</taxon>
        <taxon>Mollusca</taxon>
        <taxon>Bivalvia</taxon>
        <taxon>Autobranchia</taxon>
        <taxon>Heteroconchia</taxon>
        <taxon>Euheterodonta</taxon>
        <taxon>Imparidentia</taxon>
        <taxon>Neoheterodontei</taxon>
        <taxon>Myida</taxon>
        <taxon>Dreissenoidea</taxon>
        <taxon>Dreissenidae</taxon>
        <taxon>Dreissena</taxon>
    </lineage>
</organism>
<dbReference type="AlphaFoldDB" id="A0A9D4E5P9"/>